<dbReference type="SUPFAM" id="SSF68912">
    <property type="entry name" value="Rho N-terminal domain-like"/>
    <property type="match status" value="1"/>
</dbReference>
<name>A0ABT6D2R2_9LACO</name>
<dbReference type="Pfam" id="PF12949">
    <property type="entry name" value="HeH"/>
    <property type="match status" value="1"/>
</dbReference>
<keyword evidence="3" id="KW-1185">Reference proteome</keyword>
<comment type="caution">
    <text evidence="2">The sequence shown here is derived from an EMBL/GenBank/DDBJ whole genome shotgun (WGS) entry which is preliminary data.</text>
</comment>
<dbReference type="InterPro" id="IPR036361">
    <property type="entry name" value="SAP_dom_sf"/>
</dbReference>
<dbReference type="Proteomes" id="UP001146336">
    <property type="component" value="Unassembled WGS sequence"/>
</dbReference>
<dbReference type="InterPro" id="IPR025856">
    <property type="entry name" value="HeH/LEM_domain"/>
</dbReference>
<organism evidence="2 3">
    <name type="scientific">Weissella fermenti</name>
    <dbReference type="NCBI Taxonomy" id="2987699"/>
    <lineage>
        <taxon>Bacteria</taxon>
        <taxon>Bacillati</taxon>
        <taxon>Bacillota</taxon>
        <taxon>Bacilli</taxon>
        <taxon>Lactobacillales</taxon>
        <taxon>Lactobacillaceae</taxon>
        <taxon>Weissella</taxon>
    </lineage>
</organism>
<protein>
    <submittedName>
        <fullName evidence="2">HeH/LEM domain-containing protein</fullName>
    </submittedName>
</protein>
<dbReference type="EMBL" id="JAOZFC020000001">
    <property type="protein sequence ID" value="MDF9299785.1"/>
    <property type="molecule type" value="Genomic_DNA"/>
</dbReference>
<sequence length="25" mass="2622">MKAYLSANGIDFPASAKKAELLALV</sequence>
<accession>A0ABT6D2R2</accession>
<gene>
    <name evidence="2" type="ORF">OIT47_005780</name>
</gene>
<dbReference type="InterPro" id="IPR036269">
    <property type="entry name" value="Rho_N_sf"/>
</dbReference>
<dbReference type="Gene3D" id="1.10.720.30">
    <property type="entry name" value="SAP domain"/>
    <property type="match status" value="1"/>
</dbReference>
<evidence type="ECO:0000313" key="2">
    <source>
        <dbReference type="EMBL" id="MDF9299785.1"/>
    </source>
</evidence>
<feature type="domain" description="HeH/LEM" evidence="1">
    <location>
        <begin position="2"/>
        <end position="25"/>
    </location>
</feature>
<reference evidence="2" key="1">
    <citation type="submission" date="2023-03" db="EMBL/GenBank/DDBJ databases">
        <title>Comparative genomics of Weissella fermenti BK2, and weissella type species.</title>
        <authorList>
            <person name="Lee J.K."/>
            <person name="Baek J.H."/>
            <person name="Kim J.M."/>
            <person name="Choi D.G."/>
            <person name="Jeon C.O."/>
        </authorList>
    </citation>
    <scope>NUCLEOTIDE SEQUENCE</scope>
    <source>
        <strain evidence="2">BK2</strain>
    </source>
</reference>
<dbReference type="RefSeq" id="WP_223822995.1">
    <property type="nucleotide sequence ID" value="NZ_JAOZFC020000001.1"/>
</dbReference>
<proteinExistence type="predicted"/>
<evidence type="ECO:0000313" key="3">
    <source>
        <dbReference type="Proteomes" id="UP001146336"/>
    </source>
</evidence>
<evidence type="ECO:0000259" key="1">
    <source>
        <dbReference type="Pfam" id="PF12949"/>
    </source>
</evidence>